<gene>
    <name evidence="3" type="ORF">NP493_1294g01027</name>
</gene>
<evidence type="ECO:0000259" key="2">
    <source>
        <dbReference type="Pfam" id="PF14649"/>
    </source>
</evidence>
<feature type="region of interest" description="Disordered" evidence="1">
    <location>
        <begin position="509"/>
        <end position="534"/>
    </location>
</feature>
<dbReference type="Proteomes" id="UP001209878">
    <property type="component" value="Unassembled WGS sequence"/>
</dbReference>
<dbReference type="GO" id="GO:0007409">
    <property type="term" value="P:axonogenesis"/>
    <property type="evidence" value="ECO:0007669"/>
    <property type="project" value="TreeGrafter"/>
</dbReference>
<dbReference type="GO" id="GO:0005737">
    <property type="term" value="C:cytoplasm"/>
    <property type="evidence" value="ECO:0007669"/>
    <property type="project" value="TreeGrafter"/>
</dbReference>
<organism evidence="3 4">
    <name type="scientific">Ridgeia piscesae</name>
    <name type="common">Tubeworm</name>
    <dbReference type="NCBI Taxonomy" id="27915"/>
    <lineage>
        <taxon>Eukaryota</taxon>
        <taxon>Metazoa</taxon>
        <taxon>Spiralia</taxon>
        <taxon>Lophotrochozoa</taxon>
        <taxon>Annelida</taxon>
        <taxon>Polychaeta</taxon>
        <taxon>Sedentaria</taxon>
        <taxon>Canalipalpata</taxon>
        <taxon>Sabellida</taxon>
        <taxon>Siboglinidae</taxon>
        <taxon>Ridgeia</taxon>
    </lineage>
</organism>
<dbReference type="GO" id="GO:0007268">
    <property type="term" value="P:chemical synaptic transmission"/>
    <property type="evidence" value="ECO:0007669"/>
    <property type="project" value="TreeGrafter"/>
</dbReference>
<sequence length="2223" mass="250620">MYVYSVVRRLSDEDGSSHLAITCNVQCHYHSLKHILQDVNIEYHLPHKDGGFLCCYGDNVTFTCGSTVVRLDVPVDRPPEVKSYFLLPDVETLTQVEPHQSGLVMTLDDNREVAFWNVESGLRVASVCLQDMLGLATQNILRVSLTDDWMHLLVVTPGALDIVSLQCYFETYPQHVTVKQTRRVSQLTTVGYNEDLVWRAKLARLKTAAGFGNKHVFDELSWFEKAGLTRNVVMSGQTAQSSDGSTFKKRQSSDVGDGVVTHIVLTAWSDNLSLRDVCAGSQLTYVLLQADSEEEQDVLFAVQVKSGQMAVHRLPHHSAAILSPSVLSPAMAVTSDTLYAVVFYTQQELVVNRLMLYESASMADALCGLNGWNQCCLAVPVLEVALKHRQLDTIAFFLKSRESVFSKSPDGSQQVDDPEHDSTELEELHVVVELLKVAIGEYITDSQLRHYGEQLLQLTMAYLHKLSRNVVAHLHTQSAEDRLHTGSTTVLTQLSNYVVELRRHMNTKARSLSGQRQKARDLTDGQAGGRQDVQMTPSHKEMVQVWDQLDLKAAVVEGILNQQIPLIQTYVLTRFGRDEADLSNIIRLGLEETMALLCEQEWNYATRMLHNMGFHVPTKLREICYYTSKKSLRDYLAARLQQQGHMTAEELQTLDYMHQIEQIYSCSSFEMAKSLRTEGTLSHWEDVVDLRPVMADPHCPQGAALQQKCGEIAPVDLTNSETASYVHLLFEWVRQWDRMTRHAVVLEQGFYRTDVNVKTLELPAAVVWDYLCRHHHVKHLLKWIECVYAEDSCQHVQRVWPSNLPLDVSVIDRSLTTCPRYLRDILLDALASHGVLCDTEQRDMRLVVKRLARIASVIRQPHLVERRPDTHSVRLPDLHRHLIGWFITHNLPQLLWFYIDYWQLCETDSDLTGPDGAMSDWVPTLLRFRSLTRQPHDLQCMLGASVTPDGLEWPALMHTLDTMVDQGRSLGALAILALSIQTQNQINRPELTEKLSSVLAQFPRLQRAYFPAQNTSCNVPAGPPDVTVYGLLQGNTEFDLSRLFGWQSTNSLATEESLKELLHFSLESLVSRHARTDSLTFMYYLKQGRPSFAFGTFIASHLKAGAKMIGAKLIHAACVKCHWLALKYFQQSHIGAACVAFAEMLGHDSAVMRVHLEAANEIYTHRCSCEAPTDIEQRKDAEKLIQQQTASLLQGCVRHRRKSIENALEQLKAATRWQLEKHRINCDTLAAGQKWLLPLVFCKCHQMAWPTDFLCDCAQRDDWLMFLTYAQLYQFPTTQLREILPKFASAHIREHLLYVLDNVPVDSGQQPKPERQTRDVRAQLYSRIGVTNAVTSSTSHNASSSSEDAENEEEDREEEEGEEAEMLIPISEQGLLPKVEFCDLFELLFACDALSLPWRSLCSYAVHLRNPVLAVLAACYDDHSSIWCLCSWLEASLSEDNVSADRSAKEWTLDALTELVRVMLVSDSVSLLHTAFTIFQPTCQLLSFLEFYLCFTQHVSEEKCLAHLVNFKNAFEQSDCDSHDDGVPLRWIEETVVTIMSHSLRDMTWDSADRLLTLLNQVDVTASFSVPVPPVATLYRLHELTRGTSLPLDYAVLSQPSHPRYTAMCQQYLDDLTTHQLFDVARQFADITGLSTDRITVQQCDSELSELETSDMWKELDTRMTFWRKCHHLMAKYHTPPQVAAQFYEVQAKVCLTHSERGCLYQLAYDWLSRDKDGGTVTPDTEEMNRLFIQLWKCKIQDCIQNGKSVRAQCDMFGDTHRERMVTQESLLKCVNTPAVACHSPVTLTQQEKAELDTLLGGLLDECLIADVIRVTTCFGHVNGDLDVVTSCMKLALGSICVSDLAPNVKKLLAVPRTGNRRHTSTSMVTLPRCLSTVSIGTLAALNRESDDNSGDTTLSTMQLLCQRCNHGKQCCTRIIVLYKIGKVLELSLLELVGLEQFEVLRRLLATEHRHKYLHAKSFITTSALADPQVAGFLCDGILSALQVHAGIVAAATTSDGATVPLLLGNPSKKQTCGIGELIQLCGSPSVMGQRLLDSALALMSSSSDASHKILWVMVELLIFAHDCHTLACNMEGICAVLHGCRSVTTTLSVADEYTLMIHLLTGIGRFSEMTYIFDTLKQKHQFELLFRKGIEREDKLKVAILDYLKRYHPADTDTLTMVSLHYTLYRQIAQALEERAQGLLSSLTTKTLVNTPDVTSRLHKALQYFSDAAETYSKVRTL</sequence>
<proteinExistence type="predicted"/>
<feature type="compositionally biased region" description="Acidic residues" evidence="1">
    <location>
        <begin position="1347"/>
        <end position="1364"/>
    </location>
</feature>
<name>A0AAD9NG30_RIDPI</name>
<reference evidence="3" key="1">
    <citation type="journal article" date="2023" name="Mol. Biol. Evol.">
        <title>Third-Generation Sequencing Reveals the Adaptive Role of the Epigenome in Three Deep-Sea Polychaetes.</title>
        <authorList>
            <person name="Perez M."/>
            <person name="Aroh O."/>
            <person name="Sun Y."/>
            <person name="Lan Y."/>
            <person name="Juniper S.K."/>
            <person name="Young C.R."/>
            <person name="Angers B."/>
            <person name="Qian P.Y."/>
        </authorList>
    </citation>
    <scope>NUCLEOTIDE SEQUENCE</scope>
    <source>
        <strain evidence="3">R07B-5</strain>
    </source>
</reference>
<dbReference type="PANTHER" id="PTHR13650">
    <property type="entry name" value="SPATACSIN"/>
    <property type="match status" value="1"/>
</dbReference>
<feature type="domain" description="Spatacsin C-terminal" evidence="2">
    <location>
        <begin position="2032"/>
        <end position="2221"/>
    </location>
</feature>
<dbReference type="GO" id="GO:0030425">
    <property type="term" value="C:dendrite"/>
    <property type="evidence" value="ECO:0007669"/>
    <property type="project" value="TreeGrafter"/>
</dbReference>
<evidence type="ECO:0000313" key="3">
    <source>
        <dbReference type="EMBL" id="KAK2166976.1"/>
    </source>
</evidence>
<accession>A0AAD9NG30</accession>
<dbReference type="Pfam" id="PF14649">
    <property type="entry name" value="Spatacsin_C"/>
    <property type="match status" value="1"/>
</dbReference>
<evidence type="ECO:0000256" key="1">
    <source>
        <dbReference type="SAM" id="MobiDB-lite"/>
    </source>
</evidence>
<keyword evidence="4" id="KW-1185">Reference proteome</keyword>
<dbReference type="GO" id="GO:0030424">
    <property type="term" value="C:axon"/>
    <property type="evidence" value="ECO:0007669"/>
    <property type="project" value="TreeGrafter"/>
</dbReference>
<dbReference type="GO" id="GO:0048489">
    <property type="term" value="P:synaptic vesicle transport"/>
    <property type="evidence" value="ECO:0007669"/>
    <property type="project" value="TreeGrafter"/>
</dbReference>
<dbReference type="GO" id="GO:0045202">
    <property type="term" value="C:synapse"/>
    <property type="evidence" value="ECO:0007669"/>
    <property type="project" value="TreeGrafter"/>
</dbReference>
<protein>
    <recommendedName>
        <fullName evidence="2">Spatacsin C-terminal domain-containing protein</fullName>
    </recommendedName>
</protein>
<feature type="compositionally biased region" description="Low complexity" evidence="1">
    <location>
        <begin position="1336"/>
        <end position="1346"/>
    </location>
</feature>
<feature type="region of interest" description="Disordered" evidence="1">
    <location>
        <begin position="1335"/>
        <end position="1364"/>
    </location>
</feature>
<dbReference type="InterPro" id="IPR028107">
    <property type="entry name" value="Spatacsin_C_dom"/>
</dbReference>
<dbReference type="PANTHER" id="PTHR13650:SF0">
    <property type="entry name" value="SPATACSIN"/>
    <property type="match status" value="1"/>
</dbReference>
<dbReference type="EMBL" id="JAODUO010001293">
    <property type="protein sequence ID" value="KAK2166976.1"/>
    <property type="molecule type" value="Genomic_DNA"/>
</dbReference>
<dbReference type="GO" id="GO:0008088">
    <property type="term" value="P:axo-dendritic transport"/>
    <property type="evidence" value="ECO:0007669"/>
    <property type="project" value="TreeGrafter"/>
</dbReference>
<comment type="caution">
    <text evidence="3">The sequence shown here is derived from an EMBL/GenBank/DDBJ whole genome shotgun (WGS) entry which is preliminary data.</text>
</comment>
<dbReference type="InterPro" id="IPR028103">
    <property type="entry name" value="Spatacsin"/>
</dbReference>
<evidence type="ECO:0000313" key="4">
    <source>
        <dbReference type="Proteomes" id="UP001209878"/>
    </source>
</evidence>